<dbReference type="InterPro" id="IPR013094">
    <property type="entry name" value="AB_hydrolase_3"/>
</dbReference>
<dbReference type="Proteomes" id="UP000199708">
    <property type="component" value="Unassembled WGS sequence"/>
</dbReference>
<dbReference type="InterPro" id="IPR029058">
    <property type="entry name" value="AB_hydrolase_fold"/>
</dbReference>
<evidence type="ECO:0000256" key="1">
    <source>
        <dbReference type="ARBA" id="ARBA00022801"/>
    </source>
</evidence>
<dbReference type="AlphaFoldDB" id="A0A1G7V0D5"/>
<keyword evidence="1" id="KW-0378">Hydrolase</keyword>
<dbReference type="PANTHER" id="PTHR48081">
    <property type="entry name" value="AB HYDROLASE SUPERFAMILY PROTEIN C4A8.06C"/>
    <property type="match status" value="1"/>
</dbReference>
<dbReference type="SUPFAM" id="SSF53474">
    <property type="entry name" value="alpha/beta-Hydrolases"/>
    <property type="match status" value="1"/>
</dbReference>
<reference evidence="3 4" key="1">
    <citation type="submission" date="2016-10" db="EMBL/GenBank/DDBJ databases">
        <authorList>
            <person name="de Groot N.N."/>
        </authorList>
    </citation>
    <scope>NUCLEOTIDE SEQUENCE [LARGE SCALE GENOMIC DNA]</scope>
    <source>
        <strain evidence="3 4">ATCC BAA-466</strain>
    </source>
</reference>
<feature type="domain" description="Alpha/beta hydrolase fold-3" evidence="2">
    <location>
        <begin position="30"/>
        <end position="254"/>
    </location>
</feature>
<dbReference type="Pfam" id="PF07859">
    <property type="entry name" value="Abhydrolase_3"/>
    <property type="match status" value="1"/>
</dbReference>
<dbReference type="RefSeq" id="WP_168427206.1">
    <property type="nucleotide sequence ID" value="NZ_FNCK01000013.1"/>
</dbReference>
<sequence>MKQIIDIFHSSHYKISATYYKASSPENSLLIYLHGGGLIFGGREDLDQDYLELLTDNGYSILALDYLLAPENNLDEIIRILVKTLEWYQDKGYLIVGQKDPFYYLFGRSAGAYLALQLISRMSSNWIKGIISFYGYYKLNDANFLYPSPHYLNSAKVSKELIKTFIQSHPIVNGNQSERYLIYLYCRQVGSWIDFLTDSPQDFSLSKEQIKNIPPTLLVHSDKDPDVPFQQSKQINQLAKESILIKVPSTLHDFDRTDKTKGLEIYQQVIQWLSNHSAH</sequence>
<name>A0A1G7V0D5_9LACT</name>
<dbReference type="STRING" id="120956.SAMN05421791_11319"/>
<protein>
    <submittedName>
        <fullName evidence="3">Acetyl esterase/lipase</fullName>
    </submittedName>
</protein>
<evidence type="ECO:0000313" key="4">
    <source>
        <dbReference type="Proteomes" id="UP000199708"/>
    </source>
</evidence>
<organism evidence="3 4">
    <name type="scientific">Facklamia miroungae</name>
    <dbReference type="NCBI Taxonomy" id="120956"/>
    <lineage>
        <taxon>Bacteria</taxon>
        <taxon>Bacillati</taxon>
        <taxon>Bacillota</taxon>
        <taxon>Bacilli</taxon>
        <taxon>Lactobacillales</taxon>
        <taxon>Aerococcaceae</taxon>
        <taxon>Facklamia</taxon>
    </lineage>
</organism>
<proteinExistence type="predicted"/>
<gene>
    <name evidence="3" type="ORF">SAMN05421791_11319</name>
</gene>
<evidence type="ECO:0000259" key="2">
    <source>
        <dbReference type="Pfam" id="PF07859"/>
    </source>
</evidence>
<dbReference type="InterPro" id="IPR050300">
    <property type="entry name" value="GDXG_lipolytic_enzyme"/>
</dbReference>
<accession>A0A1G7V0D5</accession>
<dbReference type="GO" id="GO:0016787">
    <property type="term" value="F:hydrolase activity"/>
    <property type="evidence" value="ECO:0007669"/>
    <property type="project" value="UniProtKB-KW"/>
</dbReference>
<keyword evidence="4" id="KW-1185">Reference proteome</keyword>
<evidence type="ECO:0000313" key="3">
    <source>
        <dbReference type="EMBL" id="SDG52961.1"/>
    </source>
</evidence>
<dbReference type="EMBL" id="FNCK01000013">
    <property type="protein sequence ID" value="SDG52961.1"/>
    <property type="molecule type" value="Genomic_DNA"/>
</dbReference>
<dbReference type="Gene3D" id="3.40.50.1820">
    <property type="entry name" value="alpha/beta hydrolase"/>
    <property type="match status" value="1"/>
</dbReference>